<dbReference type="AlphaFoldDB" id="A0A6A5U747"/>
<accession>A0A6A5U747</accession>
<name>A0A6A5U747_9PLEO</name>
<proteinExistence type="predicted"/>
<sequence length="265" mass="30217">MAWAIQLYSNTAYALLHSMVESGELSSNVSLAHVQRAIYFGRVRYNRRVDQRFSDEPCLYIVLPHMPTDIEIDFVAERLLEDIIVSSFKEAMNEYKSPSVPGGAKRPTPLFTNKQKASEEPSEYRVYTHLFESWDANNNVEGTENPSIERARREIHRLAWRYMEEKADSISKMEHGSVFQDMILLVVVPRIEYTVTSTIGPRYIEGADPAFAAKEAMDLYSNDLDGNFLGPVRVAFQSEFGLKKGSEVRVGQTGRPSIKTFFERS</sequence>
<dbReference type="EMBL" id="ML976982">
    <property type="protein sequence ID" value="KAF1960695.1"/>
    <property type="molecule type" value="Genomic_DNA"/>
</dbReference>
<dbReference type="Proteomes" id="UP000800035">
    <property type="component" value="Unassembled WGS sequence"/>
</dbReference>
<keyword evidence="3" id="KW-1185">Reference proteome</keyword>
<evidence type="ECO:0000313" key="2">
    <source>
        <dbReference type="EMBL" id="KAF1960695.1"/>
    </source>
</evidence>
<protein>
    <submittedName>
        <fullName evidence="2">Uncharacterized protein</fullName>
    </submittedName>
</protein>
<evidence type="ECO:0000256" key="1">
    <source>
        <dbReference type="SAM" id="MobiDB-lite"/>
    </source>
</evidence>
<evidence type="ECO:0000313" key="3">
    <source>
        <dbReference type="Proteomes" id="UP000800035"/>
    </source>
</evidence>
<feature type="region of interest" description="Disordered" evidence="1">
    <location>
        <begin position="96"/>
        <end position="117"/>
    </location>
</feature>
<gene>
    <name evidence="2" type="ORF">CC80DRAFT_580413</name>
</gene>
<dbReference type="OrthoDB" id="3800057at2759"/>
<reference evidence="2" key="1">
    <citation type="journal article" date="2020" name="Stud. Mycol.">
        <title>101 Dothideomycetes genomes: a test case for predicting lifestyles and emergence of pathogens.</title>
        <authorList>
            <person name="Haridas S."/>
            <person name="Albert R."/>
            <person name="Binder M."/>
            <person name="Bloem J."/>
            <person name="Labutti K."/>
            <person name="Salamov A."/>
            <person name="Andreopoulos B."/>
            <person name="Baker S."/>
            <person name="Barry K."/>
            <person name="Bills G."/>
            <person name="Bluhm B."/>
            <person name="Cannon C."/>
            <person name="Castanera R."/>
            <person name="Culley D."/>
            <person name="Daum C."/>
            <person name="Ezra D."/>
            <person name="Gonzalez J."/>
            <person name="Henrissat B."/>
            <person name="Kuo A."/>
            <person name="Liang C."/>
            <person name="Lipzen A."/>
            <person name="Lutzoni F."/>
            <person name="Magnuson J."/>
            <person name="Mondo S."/>
            <person name="Nolan M."/>
            <person name="Ohm R."/>
            <person name="Pangilinan J."/>
            <person name="Park H.-J."/>
            <person name="Ramirez L."/>
            <person name="Alfaro M."/>
            <person name="Sun H."/>
            <person name="Tritt A."/>
            <person name="Yoshinaga Y."/>
            <person name="Zwiers L.-H."/>
            <person name="Turgeon B."/>
            <person name="Goodwin S."/>
            <person name="Spatafora J."/>
            <person name="Crous P."/>
            <person name="Grigoriev I."/>
        </authorList>
    </citation>
    <scope>NUCLEOTIDE SEQUENCE</scope>
    <source>
        <strain evidence="2">CBS 675.92</strain>
    </source>
</reference>
<organism evidence="2 3">
    <name type="scientific">Byssothecium circinans</name>
    <dbReference type="NCBI Taxonomy" id="147558"/>
    <lineage>
        <taxon>Eukaryota</taxon>
        <taxon>Fungi</taxon>
        <taxon>Dikarya</taxon>
        <taxon>Ascomycota</taxon>
        <taxon>Pezizomycotina</taxon>
        <taxon>Dothideomycetes</taxon>
        <taxon>Pleosporomycetidae</taxon>
        <taxon>Pleosporales</taxon>
        <taxon>Massarineae</taxon>
        <taxon>Massarinaceae</taxon>
        <taxon>Byssothecium</taxon>
    </lineage>
</organism>